<keyword evidence="1" id="KW-0472">Membrane</keyword>
<gene>
    <name evidence="2" type="ORF">F7Q99_33575</name>
</gene>
<protein>
    <submittedName>
        <fullName evidence="2">DUF2254 domain-containing protein</fullName>
    </submittedName>
</protein>
<evidence type="ECO:0000313" key="2">
    <source>
        <dbReference type="EMBL" id="MQS16989.1"/>
    </source>
</evidence>
<evidence type="ECO:0000313" key="3">
    <source>
        <dbReference type="Proteomes" id="UP000450000"/>
    </source>
</evidence>
<dbReference type="Proteomes" id="UP000450000">
    <property type="component" value="Unassembled WGS sequence"/>
</dbReference>
<sequence length="447" mass="48329">MRGVHLEAQWRREALRTNLWVVPILEVGLAGLLFVVTVSLDRAAYRGDLDLPSFVISGTADAARQTLAAIAAALITVVGVVFSIMIVTLTLASTQFGPRMLRTFIRDRTTQLTLGTFVGTFVYAILSLVVIGPASHGDFVPHLSITVCMGLVMADLAVLIYFIHHIATSIQLPRVIASIAAELSEAIEAGAGGQEPAGVAAAGPTAAELNARLDTSGAAVPAPASGYLQFVRHRTLVRMATELDAVIRLDHRPGHFLVQGHQLATVWPAEAAPEVARSFARAHITGSTRTLAQDIAFAVDQLVEIAIRALSTAVNDTFTALTCIDWLGEGLCRIASRWSPNPVHRDEAGYIRVMTVPVSYERLVQRAFEKIRQAAPGMPAILIRQLDALAEIMAETRTEPQRRVLLAQAEMIERLSRESVAEAADRHDVHRRYLAVLAAHAHVTEPG</sequence>
<dbReference type="InterPro" id="IPR018723">
    <property type="entry name" value="DUF2254_membrane"/>
</dbReference>
<accession>A0A6N7L2R4</accession>
<reference evidence="2 3" key="1">
    <citation type="submission" date="2019-09" db="EMBL/GenBank/DDBJ databases">
        <title>Genome Sequences of Streptomyces kaniharaensis ATCC 21070.</title>
        <authorList>
            <person name="Zhu W."/>
            <person name="De Crecy-Lagard V."/>
            <person name="Richards N.G."/>
        </authorList>
    </citation>
    <scope>NUCLEOTIDE SEQUENCE [LARGE SCALE GENOMIC DNA]</scope>
    <source>
        <strain evidence="2 3">SF-557</strain>
    </source>
</reference>
<feature type="transmembrane region" description="Helical" evidence="1">
    <location>
        <begin position="20"/>
        <end position="40"/>
    </location>
</feature>
<proteinExistence type="predicted"/>
<feature type="transmembrane region" description="Helical" evidence="1">
    <location>
        <begin position="67"/>
        <end position="91"/>
    </location>
</feature>
<dbReference type="Pfam" id="PF10011">
    <property type="entry name" value="DUF2254"/>
    <property type="match status" value="1"/>
</dbReference>
<organism evidence="2 3">
    <name type="scientific">Streptomyces kaniharaensis</name>
    <dbReference type="NCBI Taxonomy" id="212423"/>
    <lineage>
        <taxon>Bacteria</taxon>
        <taxon>Bacillati</taxon>
        <taxon>Actinomycetota</taxon>
        <taxon>Actinomycetes</taxon>
        <taxon>Kitasatosporales</taxon>
        <taxon>Streptomycetaceae</taxon>
        <taxon>Streptomyces</taxon>
    </lineage>
</organism>
<comment type="caution">
    <text evidence="2">The sequence shown here is derived from an EMBL/GenBank/DDBJ whole genome shotgun (WGS) entry which is preliminary data.</text>
</comment>
<keyword evidence="1" id="KW-0812">Transmembrane</keyword>
<dbReference type="EMBL" id="WBOF01000003">
    <property type="protein sequence ID" value="MQS16989.1"/>
    <property type="molecule type" value="Genomic_DNA"/>
</dbReference>
<name>A0A6N7L2R4_9ACTN</name>
<keyword evidence="1" id="KW-1133">Transmembrane helix</keyword>
<dbReference type="AlphaFoldDB" id="A0A6N7L2R4"/>
<feature type="transmembrane region" description="Helical" evidence="1">
    <location>
        <begin position="143"/>
        <end position="164"/>
    </location>
</feature>
<feature type="transmembrane region" description="Helical" evidence="1">
    <location>
        <begin position="112"/>
        <end position="131"/>
    </location>
</feature>
<keyword evidence="3" id="KW-1185">Reference proteome</keyword>
<evidence type="ECO:0000256" key="1">
    <source>
        <dbReference type="SAM" id="Phobius"/>
    </source>
</evidence>